<evidence type="ECO:0000313" key="1">
    <source>
        <dbReference type="EMBL" id="ELZ37391.1"/>
    </source>
</evidence>
<keyword evidence="2" id="KW-1185">Reference proteome</keyword>
<dbReference type="STRING" id="1227484.C471_12931"/>
<dbReference type="AlphaFoldDB" id="M0DPG3"/>
<organism evidence="1 2">
    <name type="scientific">Halorubrum saccharovorum DSM 1137</name>
    <dbReference type="NCBI Taxonomy" id="1227484"/>
    <lineage>
        <taxon>Archaea</taxon>
        <taxon>Methanobacteriati</taxon>
        <taxon>Methanobacteriota</taxon>
        <taxon>Stenosarchaea group</taxon>
        <taxon>Halobacteria</taxon>
        <taxon>Halobacteriales</taxon>
        <taxon>Haloferacaceae</taxon>
        <taxon>Halorubrum</taxon>
    </lineage>
</organism>
<name>M0DPG3_9EURY</name>
<accession>M0DPG3</accession>
<gene>
    <name evidence="1" type="ORF">C471_12931</name>
</gene>
<reference evidence="1 2" key="1">
    <citation type="journal article" date="2014" name="PLoS Genet.">
        <title>Phylogenetically driven sequencing of extremely halophilic archaea reveals strategies for static and dynamic osmo-response.</title>
        <authorList>
            <person name="Becker E.A."/>
            <person name="Seitzer P.M."/>
            <person name="Tritt A."/>
            <person name="Larsen D."/>
            <person name="Krusor M."/>
            <person name="Yao A.I."/>
            <person name="Wu D."/>
            <person name="Madern D."/>
            <person name="Eisen J.A."/>
            <person name="Darling A.E."/>
            <person name="Facciotti M.T."/>
        </authorList>
    </citation>
    <scope>NUCLEOTIDE SEQUENCE [LARGE SCALE GENOMIC DNA]</scope>
    <source>
        <strain evidence="1 2">DSM 1137</strain>
    </source>
</reference>
<sequence>MINNELNQRITANIDITRMSDMRVVMRTDRSIGAEETTKLSYPLEEAGEYRIQITAQEGNVGGETTVFVDESAVIHATLNPDGVSFETR</sequence>
<protein>
    <submittedName>
        <fullName evidence="1">Uncharacterized protein</fullName>
    </submittedName>
</protein>
<proteinExistence type="predicted"/>
<dbReference type="EMBL" id="AOJE01000062">
    <property type="protein sequence ID" value="ELZ37391.1"/>
    <property type="molecule type" value="Genomic_DNA"/>
</dbReference>
<dbReference type="Proteomes" id="UP000011514">
    <property type="component" value="Unassembled WGS sequence"/>
</dbReference>
<comment type="caution">
    <text evidence="1">The sequence shown here is derived from an EMBL/GenBank/DDBJ whole genome shotgun (WGS) entry which is preliminary data.</text>
</comment>
<evidence type="ECO:0000313" key="2">
    <source>
        <dbReference type="Proteomes" id="UP000011514"/>
    </source>
</evidence>